<keyword evidence="6 8" id="KW-0472">Membrane</keyword>
<comment type="similarity">
    <text evidence="8">Belongs to the MntP (TC 9.B.29) family.</text>
</comment>
<keyword evidence="2 8" id="KW-1003">Cell membrane</keyword>
<dbReference type="Proteomes" id="UP000316196">
    <property type="component" value="Unassembled WGS sequence"/>
</dbReference>
<dbReference type="GO" id="GO:0005384">
    <property type="term" value="F:manganese ion transmembrane transporter activity"/>
    <property type="evidence" value="ECO:0007669"/>
    <property type="project" value="UniProtKB-UniRule"/>
</dbReference>
<dbReference type="InterPro" id="IPR003810">
    <property type="entry name" value="Mntp/YtaF"/>
</dbReference>
<dbReference type="Pfam" id="PF02659">
    <property type="entry name" value="Mntp"/>
    <property type="match status" value="1"/>
</dbReference>
<dbReference type="EMBL" id="VFOR01000004">
    <property type="protein sequence ID" value="TQL56641.1"/>
    <property type="molecule type" value="Genomic_DNA"/>
</dbReference>
<feature type="transmembrane region" description="Helical" evidence="8">
    <location>
        <begin position="107"/>
        <end position="126"/>
    </location>
</feature>
<proteinExistence type="inferred from homology"/>
<evidence type="ECO:0000313" key="9">
    <source>
        <dbReference type="EMBL" id="TQL56641.1"/>
    </source>
</evidence>
<reference evidence="9 10" key="1">
    <citation type="submission" date="2019-06" db="EMBL/GenBank/DDBJ databases">
        <title>Sequencing the genomes of 1000 actinobacteria strains.</title>
        <authorList>
            <person name="Klenk H.-P."/>
        </authorList>
    </citation>
    <scope>NUCLEOTIDE SEQUENCE [LARGE SCALE GENOMIC DNA]</scope>
    <source>
        <strain evidence="9 10">DSM 8251</strain>
    </source>
</reference>
<keyword evidence="5 8" id="KW-0406">Ion transport</keyword>
<comment type="function">
    <text evidence="8">Probably functions as a manganese efflux pump.</text>
</comment>
<keyword evidence="10" id="KW-1185">Reference proteome</keyword>
<evidence type="ECO:0000256" key="1">
    <source>
        <dbReference type="ARBA" id="ARBA00022448"/>
    </source>
</evidence>
<feature type="transmembrane region" description="Helical" evidence="8">
    <location>
        <begin position="6"/>
        <end position="26"/>
    </location>
</feature>
<dbReference type="PANTHER" id="PTHR35529:SF1">
    <property type="entry name" value="MANGANESE EFFLUX PUMP MNTP-RELATED"/>
    <property type="match status" value="1"/>
</dbReference>
<evidence type="ECO:0000256" key="4">
    <source>
        <dbReference type="ARBA" id="ARBA00022989"/>
    </source>
</evidence>
<evidence type="ECO:0000256" key="7">
    <source>
        <dbReference type="ARBA" id="ARBA00023211"/>
    </source>
</evidence>
<keyword evidence="4 8" id="KW-1133">Transmembrane helix</keyword>
<keyword evidence="7 8" id="KW-0464">Manganese</keyword>
<feature type="transmembrane region" description="Helical" evidence="8">
    <location>
        <begin position="70"/>
        <end position="86"/>
    </location>
</feature>
<sequence>MTTFSISLIGIGVSADAFAAALTRGVTMCRLDYRHAAIIALVFAGFQMLMPLLGWAFTARFTSLLAPVDHWIAFALLALIGGKMIWDSVSGGDDAEAAPRSIGFRRLLLLGLATSIDAAAVGASFGMLQVSILQAVLIIGHITLVLSFIAVVIGNRIGVRFRRPAELLGGLVLIGIGTKVVLDHLAFFG</sequence>
<dbReference type="OrthoDB" id="9811590at2"/>
<evidence type="ECO:0000256" key="3">
    <source>
        <dbReference type="ARBA" id="ARBA00022692"/>
    </source>
</evidence>
<comment type="subcellular location">
    <subcellularLocation>
        <location evidence="8">Cell membrane</location>
        <topology evidence="8">Multi-pass membrane protein</topology>
    </subcellularLocation>
</comment>
<name>A0A542Z8K8_9ACTN</name>
<dbReference type="HAMAP" id="MF_01521">
    <property type="entry name" value="MntP_pump"/>
    <property type="match status" value="1"/>
</dbReference>
<feature type="transmembrane region" description="Helical" evidence="8">
    <location>
        <begin position="167"/>
        <end position="188"/>
    </location>
</feature>
<protein>
    <recommendedName>
        <fullName evidence="8">Putative manganese efflux pump MntP</fullName>
    </recommendedName>
</protein>
<feature type="transmembrane region" description="Helical" evidence="8">
    <location>
        <begin position="132"/>
        <end position="155"/>
    </location>
</feature>
<comment type="caution">
    <text evidence="9">The sequence shown here is derived from an EMBL/GenBank/DDBJ whole genome shotgun (WGS) entry which is preliminary data.</text>
</comment>
<dbReference type="GO" id="GO:0005886">
    <property type="term" value="C:plasma membrane"/>
    <property type="evidence" value="ECO:0007669"/>
    <property type="project" value="UniProtKB-SubCell"/>
</dbReference>
<evidence type="ECO:0000256" key="2">
    <source>
        <dbReference type="ARBA" id="ARBA00022475"/>
    </source>
</evidence>
<evidence type="ECO:0000256" key="5">
    <source>
        <dbReference type="ARBA" id="ARBA00023065"/>
    </source>
</evidence>
<dbReference type="PANTHER" id="PTHR35529">
    <property type="entry name" value="MANGANESE EFFLUX PUMP MNTP-RELATED"/>
    <property type="match status" value="1"/>
</dbReference>
<evidence type="ECO:0000256" key="8">
    <source>
        <dbReference type="HAMAP-Rule" id="MF_01521"/>
    </source>
</evidence>
<keyword evidence="3 8" id="KW-0812">Transmembrane</keyword>
<gene>
    <name evidence="8" type="primary">mntP</name>
    <name evidence="9" type="ORF">FB460_2535</name>
</gene>
<organism evidence="9 10">
    <name type="scientific">Propioniferax innocua</name>
    <dbReference type="NCBI Taxonomy" id="1753"/>
    <lineage>
        <taxon>Bacteria</taxon>
        <taxon>Bacillati</taxon>
        <taxon>Actinomycetota</taxon>
        <taxon>Actinomycetes</taxon>
        <taxon>Propionibacteriales</taxon>
        <taxon>Propionibacteriaceae</taxon>
        <taxon>Propioniferax</taxon>
    </lineage>
</organism>
<evidence type="ECO:0000256" key="6">
    <source>
        <dbReference type="ARBA" id="ARBA00023136"/>
    </source>
</evidence>
<keyword evidence="1 8" id="KW-0813">Transport</keyword>
<accession>A0A542Z8K8</accession>
<feature type="transmembrane region" description="Helical" evidence="8">
    <location>
        <begin position="38"/>
        <end position="58"/>
    </location>
</feature>
<dbReference type="InterPro" id="IPR022929">
    <property type="entry name" value="Put_MntP"/>
</dbReference>
<evidence type="ECO:0000313" key="10">
    <source>
        <dbReference type="Proteomes" id="UP000316196"/>
    </source>
</evidence>
<dbReference type="AlphaFoldDB" id="A0A542Z8K8"/>
<dbReference type="RefSeq" id="WP_142094543.1">
    <property type="nucleotide sequence ID" value="NZ_BAAAMD010000002.1"/>
</dbReference>